<dbReference type="PANTHER" id="PTHR36304">
    <property type="entry name" value="DOMAIN GTPASE-ACTIVATING PROTEIN, PUTATIVE-RELATED-RELATED"/>
    <property type="match status" value="1"/>
</dbReference>
<dbReference type="AlphaFoldDB" id="A0A398DL74"/>
<dbReference type="OrthoDB" id="9801953at2"/>
<dbReference type="Proteomes" id="UP000266113">
    <property type="component" value="Unassembled WGS sequence"/>
</dbReference>
<proteinExistence type="predicted"/>
<protein>
    <submittedName>
        <fullName evidence="2">DUF4388 domain-containing protein</fullName>
    </submittedName>
</protein>
<name>A0A398DL74_9BACT</name>
<dbReference type="Pfam" id="PF14332">
    <property type="entry name" value="DUF4388"/>
    <property type="match status" value="1"/>
</dbReference>
<dbReference type="PANTHER" id="PTHR36304:SF4">
    <property type="entry name" value="DUF4388 DOMAIN-CONTAINING PROTEIN"/>
    <property type="match status" value="1"/>
</dbReference>
<accession>A0A398DL74</accession>
<organism evidence="2 3">
    <name type="scientific">Candidatus Cryosericum septentrionale</name>
    <dbReference type="NCBI Taxonomy" id="2290913"/>
    <lineage>
        <taxon>Bacteria</taxon>
        <taxon>Pseudomonadati</taxon>
        <taxon>Caldisericota/Cryosericota group</taxon>
        <taxon>Candidatus Cryosericota</taxon>
        <taxon>Candidatus Cryosericia</taxon>
        <taxon>Candidatus Cryosericales</taxon>
        <taxon>Candidatus Cryosericaceae</taxon>
        <taxon>Candidatus Cryosericum</taxon>
    </lineage>
</organism>
<evidence type="ECO:0000259" key="1">
    <source>
        <dbReference type="Pfam" id="PF14332"/>
    </source>
</evidence>
<reference evidence="2 3" key="1">
    <citation type="submission" date="2018-09" db="EMBL/GenBank/DDBJ databases">
        <title>Discovery and Ecogenomic Context for Candidatus Cryosericales, a Global Caldiserica Order Active in Thawing Permafrost.</title>
        <authorList>
            <person name="Martinez M.A."/>
            <person name="Woodcroft B.J."/>
            <person name="Ignacio Espinoza J.C."/>
            <person name="Zayed A."/>
            <person name="Singleton C.M."/>
            <person name="Boyd J."/>
            <person name="Li Y.-F."/>
            <person name="Purvine S."/>
            <person name="Maughan H."/>
            <person name="Hodgkins S.B."/>
            <person name="Anderson D."/>
            <person name="Sederholm M."/>
            <person name="Temperton B."/>
            <person name="Saleska S.R."/>
            <person name="Tyson G.W."/>
            <person name="Rich V.I."/>
        </authorList>
    </citation>
    <scope>NUCLEOTIDE SEQUENCE [LARGE SCALE GENOMIC DNA]</scope>
    <source>
        <strain evidence="2 3">SMC1</strain>
    </source>
</reference>
<sequence length="180" mass="19914">MDVRHTRWNWGSRMLEGKFGNCQVDEVLQTIVQGKGTGRLNLEGTSIFGGRVQATFYIEDSRMVHVEVGASTAYSSLVDLFSLRGGSFSFAGGETPKTRDESVPVADIVLQGTAALDEWNSMRQRLGSLDAVYALRADGATKDLTLTREQWQVMARHRCERSPGRLARAASPCRRRSTDS</sequence>
<dbReference type="EMBL" id="QXIY01000030">
    <property type="protein sequence ID" value="RIE16436.1"/>
    <property type="molecule type" value="Genomic_DNA"/>
</dbReference>
<feature type="domain" description="PatA-like N-terminal" evidence="1">
    <location>
        <begin position="16"/>
        <end position="120"/>
    </location>
</feature>
<evidence type="ECO:0000313" key="3">
    <source>
        <dbReference type="Proteomes" id="UP000266113"/>
    </source>
</evidence>
<comment type="caution">
    <text evidence="2">The sequence shown here is derived from an EMBL/GenBank/DDBJ whole genome shotgun (WGS) entry which is preliminary data.</text>
</comment>
<evidence type="ECO:0000313" key="2">
    <source>
        <dbReference type="EMBL" id="RIE16436.1"/>
    </source>
</evidence>
<keyword evidence="3" id="KW-1185">Reference proteome</keyword>
<dbReference type="InterPro" id="IPR025497">
    <property type="entry name" value="PatA-like_N"/>
</dbReference>
<gene>
    <name evidence="2" type="ORF">SMC1_06760</name>
</gene>